<organism evidence="3 4">
    <name type="scientific">Clostridium butyricum</name>
    <dbReference type="NCBI Taxonomy" id="1492"/>
    <lineage>
        <taxon>Bacteria</taxon>
        <taxon>Bacillati</taxon>
        <taxon>Bacillota</taxon>
        <taxon>Clostridia</taxon>
        <taxon>Eubacteriales</taxon>
        <taxon>Clostridiaceae</taxon>
        <taxon>Clostridium</taxon>
    </lineage>
</organism>
<evidence type="ECO:0000313" key="4">
    <source>
        <dbReference type="Proteomes" id="UP000321089"/>
    </source>
</evidence>
<dbReference type="Pfam" id="PF08346">
    <property type="entry name" value="AntA"/>
    <property type="match status" value="1"/>
</dbReference>
<accession>A0A512TQD8</accession>
<name>A0A512TQD8_CLOBU</name>
<evidence type="ECO:0000313" key="3">
    <source>
        <dbReference type="EMBL" id="GEQ22494.1"/>
    </source>
</evidence>
<feature type="coiled-coil region" evidence="1">
    <location>
        <begin position="101"/>
        <end position="135"/>
    </location>
</feature>
<evidence type="ECO:0000259" key="2">
    <source>
        <dbReference type="Pfam" id="PF08346"/>
    </source>
</evidence>
<reference evidence="3 4" key="1">
    <citation type="submission" date="2019-07" db="EMBL/GenBank/DDBJ databases">
        <title>Whole genome shotgun sequence of Clostridium butyricum NBRC 3858.</title>
        <authorList>
            <person name="Hosoyama A."/>
            <person name="Uohara A."/>
            <person name="Ohji S."/>
            <person name="Ichikawa N."/>
        </authorList>
    </citation>
    <scope>NUCLEOTIDE SEQUENCE [LARGE SCALE GENOMIC DNA]</scope>
    <source>
        <strain evidence="3 4">NBRC 3858</strain>
    </source>
</reference>
<evidence type="ECO:0000256" key="1">
    <source>
        <dbReference type="SAM" id="Coils"/>
    </source>
</evidence>
<dbReference type="AlphaFoldDB" id="A0A512TQD8"/>
<keyword evidence="1" id="KW-0175">Coiled coil</keyword>
<dbReference type="InterPro" id="IPR013557">
    <property type="entry name" value="AntA/B_antirep"/>
</dbReference>
<sequence length="209" mass="24830">MENELIKIITNENGDRLVSAKELYLGLGLDKSNWSRWYKSNIQENEFFKENTDWTGVRHNDEGNETMDFAITLEFAKHIAMMARTVKSHEYRNYFIKCEKKLKENTKLISAQQEIKELKNTLDDFKRLTEDAKKMYKPSHKMKLDYSKMIRALTNTDEEYDIVKQWVFANLGYTKWEDACIDDKKKIIDTINTVARLLTIKKMEQLSMF</sequence>
<feature type="domain" description="AntA/AntB antirepressor" evidence="2">
    <location>
        <begin position="18"/>
        <end position="85"/>
    </location>
</feature>
<gene>
    <name evidence="3" type="ORF">CBU02nite_30000</name>
</gene>
<protein>
    <recommendedName>
        <fullName evidence="2">AntA/AntB antirepressor domain-containing protein</fullName>
    </recommendedName>
</protein>
<dbReference type="EMBL" id="BKBC01000049">
    <property type="protein sequence ID" value="GEQ22494.1"/>
    <property type="molecule type" value="Genomic_DNA"/>
</dbReference>
<dbReference type="Proteomes" id="UP000321089">
    <property type="component" value="Unassembled WGS sequence"/>
</dbReference>
<comment type="caution">
    <text evidence="3">The sequence shown here is derived from an EMBL/GenBank/DDBJ whole genome shotgun (WGS) entry which is preliminary data.</text>
</comment>
<proteinExistence type="predicted"/>
<dbReference type="RefSeq" id="WP_146868924.1">
    <property type="nucleotide sequence ID" value="NZ_BKBC01000049.1"/>
</dbReference>